<proteinExistence type="predicted"/>
<dbReference type="InterPro" id="IPR013656">
    <property type="entry name" value="PAS_4"/>
</dbReference>
<keyword evidence="2" id="KW-0067">ATP-binding</keyword>
<dbReference type="Pfam" id="PF25601">
    <property type="entry name" value="AAA_lid_14"/>
    <property type="match status" value="1"/>
</dbReference>
<gene>
    <name evidence="4" type="ORF">BegalDRAFT_3398</name>
</gene>
<dbReference type="eggNOG" id="COG3829">
    <property type="taxonomic scope" value="Bacteria"/>
</dbReference>
<dbReference type="HOGENOM" id="CLU_000445_8_10_6"/>
<protein>
    <submittedName>
        <fullName evidence="4">Response regulator with CheY-like receiver, AAA-type ATPase, and DNA-binding domains</fullName>
    </submittedName>
</protein>
<dbReference type="SUPFAM" id="SSF52540">
    <property type="entry name" value="P-loop containing nucleoside triphosphate hydrolases"/>
    <property type="match status" value="1"/>
</dbReference>
<dbReference type="PANTHER" id="PTHR32071:SF113">
    <property type="entry name" value="ALGINATE BIOSYNTHESIS TRANSCRIPTIONAL REGULATORY PROTEIN ALGB"/>
    <property type="match status" value="1"/>
</dbReference>
<dbReference type="STRING" id="395493.BegalDRAFT_3398"/>
<dbReference type="OrthoDB" id="9804019at2"/>
<evidence type="ECO:0000313" key="5">
    <source>
        <dbReference type="Proteomes" id="UP000005744"/>
    </source>
</evidence>
<keyword evidence="5" id="KW-1185">Reference proteome</keyword>
<dbReference type="GO" id="GO:0006355">
    <property type="term" value="P:regulation of DNA-templated transcription"/>
    <property type="evidence" value="ECO:0007669"/>
    <property type="project" value="InterPro"/>
</dbReference>
<keyword evidence="4" id="KW-0238">DNA-binding</keyword>
<dbReference type="PANTHER" id="PTHR32071">
    <property type="entry name" value="TRANSCRIPTIONAL REGULATORY PROTEIN"/>
    <property type="match status" value="1"/>
</dbReference>
<dbReference type="Gene3D" id="1.10.8.60">
    <property type="match status" value="1"/>
</dbReference>
<dbReference type="InterPro" id="IPR003593">
    <property type="entry name" value="AAA+_ATPase"/>
</dbReference>
<dbReference type="GO" id="GO:0003677">
    <property type="term" value="F:DNA binding"/>
    <property type="evidence" value="ECO:0007669"/>
    <property type="project" value="UniProtKB-KW"/>
</dbReference>
<dbReference type="PROSITE" id="PS50045">
    <property type="entry name" value="SIGMA54_INTERACT_4"/>
    <property type="match status" value="1"/>
</dbReference>
<reference evidence="4 5" key="1">
    <citation type="submission" date="2011-11" db="EMBL/GenBank/DDBJ databases">
        <title>Improved High-Quality Draft sequence of Beggiatoa alba B18lD.</title>
        <authorList>
            <consortium name="US DOE Joint Genome Institute"/>
            <person name="Lucas S."/>
            <person name="Han J."/>
            <person name="Lapidus A."/>
            <person name="Cheng J.-F."/>
            <person name="Goodwin L."/>
            <person name="Pitluck S."/>
            <person name="Peters L."/>
            <person name="Mikhailova N."/>
            <person name="Held B."/>
            <person name="Detter J.C."/>
            <person name="Han C."/>
            <person name="Tapia R."/>
            <person name="Land M."/>
            <person name="Hauser L."/>
            <person name="Kyrpides N."/>
            <person name="Ivanova N."/>
            <person name="Pagani I."/>
            <person name="Samuel K."/>
            <person name="Teske A."/>
            <person name="Mueller J."/>
            <person name="Woyke T."/>
        </authorList>
    </citation>
    <scope>NUCLEOTIDE SEQUENCE [LARGE SCALE GENOMIC DNA]</scope>
    <source>
        <strain evidence="4 5">B18LD</strain>
    </source>
</reference>
<dbReference type="InterPro" id="IPR002078">
    <property type="entry name" value="Sigma_54_int"/>
</dbReference>
<name>I3CKS3_9GAMM</name>
<dbReference type="RefSeq" id="WP_002692081.1">
    <property type="nucleotide sequence ID" value="NZ_JH600070.1"/>
</dbReference>
<keyword evidence="1" id="KW-0547">Nucleotide-binding</keyword>
<dbReference type="CDD" id="cd00009">
    <property type="entry name" value="AAA"/>
    <property type="match status" value="1"/>
</dbReference>
<dbReference type="Pfam" id="PF08448">
    <property type="entry name" value="PAS_4"/>
    <property type="match status" value="1"/>
</dbReference>
<evidence type="ECO:0000313" key="4">
    <source>
        <dbReference type="EMBL" id="EIJ44216.1"/>
    </source>
</evidence>
<dbReference type="InterPro" id="IPR025662">
    <property type="entry name" value="Sigma_54_int_dom_ATP-bd_1"/>
</dbReference>
<organism evidence="4 5">
    <name type="scientific">Beggiatoa alba B18LD</name>
    <dbReference type="NCBI Taxonomy" id="395493"/>
    <lineage>
        <taxon>Bacteria</taxon>
        <taxon>Pseudomonadati</taxon>
        <taxon>Pseudomonadota</taxon>
        <taxon>Gammaproteobacteria</taxon>
        <taxon>Thiotrichales</taxon>
        <taxon>Thiotrichaceae</taxon>
        <taxon>Beggiatoa</taxon>
    </lineage>
</organism>
<dbReference type="Proteomes" id="UP000005744">
    <property type="component" value="Unassembled WGS sequence"/>
</dbReference>
<dbReference type="InterPro" id="IPR027417">
    <property type="entry name" value="P-loop_NTPase"/>
</dbReference>
<dbReference type="AlphaFoldDB" id="I3CKS3"/>
<dbReference type="PROSITE" id="PS00675">
    <property type="entry name" value="SIGMA54_INTERACT_1"/>
    <property type="match status" value="1"/>
</dbReference>
<dbReference type="SUPFAM" id="SSF46689">
    <property type="entry name" value="Homeodomain-like"/>
    <property type="match status" value="1"/>
</dbReference>
<feature type="domain" description="Sigma-54 factor interaction" evidence="3">
    <location>
        <begin position="131"/>
        <end position="357"/>
    </location>
</feature>
<sequence>MTVMPSPEILQFLQYYPVPAALLSVDYEILATNTAYQTHYTKISPEKTYCYAASHHYNVPCDQAGESCPLKTTLETGEAQRVLHIHYTRHGESHVDIQTLPIRNSNGEIVYLLEVLRTLKIASPDIMAEGLVGRSPAFQQVLGLVSRVAPSEATVLLLGESGTGKDLIAQAIHAESPYAKGQFVPVDCSGLSENLFESELFGHEKGAFTGAYQRKFGLVEQARDGTLFLDEIGDVPLNLQVKLLRLLETGIYRRVGSIEPQKANFRLICATHKPLADMVQTGTFRQDLYYRINVFPITLPALRQRREDIGLLCDSLLKRIAPHRVLTLHPSSLAFLQNYAFMGNIRELRNLLERASLLTDGEEILPHHLNVEVVPNLHPEMKEEPQFCTAFCTLDEVEKNYLTWAEANFTGTLKALAQQLGLQERTFYRKRQESKKKGAEN</sequence>
<evidence type="ECO:0000256" key="1">
    <source>
        <dbReference type="ARBA" id="ARBA00022741"/>
    </source>
</evidence>
<dbReference type="InterPro" id="IPR009057">
    <property type="entry name" value="Homeodomain-like_sf"/>
</dbReference>
<dbReference type="GO" id="GO:0005524">
    <property type="term" value="F:ATP binding"/>
    <property type="evidence" value="ECO:0007669"/>
    <property type="project" value="UniProtKB-KW"/>
</dbReference>
<dbReference type="SMART" id="SM00382">
    <property type="entry name" value="AAA"/>
    <property type="match status" value="1"/>
</dbReference>
<dbReference type="InterPro" id="IPR058031">
    <property type="entry name" value="AAA_lid_NorR"/>
</dbReference>
<dbReference type="FunFam" id="3.40.50.300:FF:000006">
    <property type="entry name" value="DNA-binding transcriptional regulator NtrC"/>
    <property type="match status" value="1"/>
</dbReference>
<evidence type="ECO:0000256" key="2">
    <source>
        <dbReference type="ARBA" id="ARBA00022840"/>
    </source>
</evidence>
<accession>I3CKS3</accession>
<dbReference type="EMBL" id="JH600070">
    <property type="protein sequence ID" value="EIJ44216.1"/>
    <property type="molecule type" value="Genomic_DNA"/>
</dbReference>
<dbReference type="Gene3D" id="3.30.450.20">
    <property type="entry name" value="PAS domain"/>
    <property type="match status" value="1"/>
</dbReference>
<evidence type="ECO:0000259" key="3">
    <source>
        <dbReference type="PROSITE" id="PS50045"/>
    </source>
</evidence>
<dbReference type="Gene3D" id="3.40.50.300">
    <property type="entry name" value="P-loop containing nucleotide triphosphate hydrolases"/>
    <property type="match status" value="1"/>
</dbReference>
<dbReference type="Pfam" id="PF00158">
    <property type="entry name" value="Sigma54_activat"/>
    <property type="match status" value="1"/>
</dbReference>